<keyword evidence="1" id="KW-0472">Membrane</keyword>
<dbReference type="EMBL" id="CP004025">
    <property type="protein sequence ID" value="AGC42698.1"/>
    <property type="molecule type" value="Genomic_DNA"/>
</dbReference>
<evidence type="ECO:0000256" key="1">
    <source>
        <dbReference type="SAM" id="Phobius"/>
    </source>
</evidence>
<accession>L7U3B4</accession>
<organism evidence="2 3">
    <name type="scientific">Myxococcus stipitatus (strain DSM 14675 / JCM 12634 / Mx s8)</name>
    <dbReference type="NCBI Taxonomy" id="1278073"/>
    <lineage>
        <taxon>Bacteria</taxon>
        <taxon>Pseudomonadati</taxon>
        <taxon>Myxococcota</taxon>
        <taxon>Myxococcia</taxon>
        <taxon>Myxococcales</taxon>
        <taxon>Cystobacterineae</taxon>
        <taxon>Myxococcaceae</taxon>
        <taxon>Myxococcus</taxon>
    </lineage>
</organism>
<dbReference type="KEGG" id="msd:MYSTI_01350"/>
<dbReference type="STRING" id="1278073.MYSTI_01350"/>
<protein>
    <recommendedName>
        <fullName evidence="4">Lipoprotein</fullName>
    </recommendedName>
</protein>
<evidence type="ECO:0000313" key="2">
    <source>
        <dbReference type="EMBL" id="AGC42698.1"/>
    </source>
</evidence>
<dbReference type="AlphaFoldDB" id="L7U3B4"/>
<keyword evidence="3" id="KW-1185">Reference proteome</keyword>
<dbReference type="Pfam" id="PF11810">
    <property type="entry name" value="DUF3332"/>
    <property type="match status" value="1"/>
</dbReference>
<feature type="transmembrane region" description="Helical" evidence="1">
    <location>
        <begin position="50"/>
        <end position="72"/>
    </location>
</feature>
<evidence type="ECO:0008006" key="4">
    <source>
        <dbReference type="Google" id="ProtNLM"/>
    </source>
</evidence>
<gene>
    <name evidence="2" type="ordered locus">MYSTI_01350</name>
</gene>
<dbReference type="eggNOG" id="ENOG5031GKZ">
    <property type="taxonomic scope" value="Bacteria"/>
</dbReference>
<keyword evidence="1" id="KW-0812">Transmembrane</keyword>
<reference evidence="2 3" key="1">
    <citation type="journal article" date="2013" name="Genome Announc.">
        <title>Complete genome sequence of Myxococcus stipitatus strain DSM 14675, a fruiting myxobacterium.</title>
        <authorList>
            <person name="Huntley S."/>
            <person name="Kneip S."/>
            <person name="Treuner-Lange A."/>
            <person name="Sogaard-Andersen L."/>
        </authorList>
    </citation>
    <scope>NUCLEOTIDE SEQUENCE [LARGE SCALE GENOMIC DNA]</scope>
    <source>
        <strain evidence="3">DSM 14675 / JCM 12634 / Mx s8</strain>
    </source>
</reference>
<dbReference type="PATRIC" id="fig|1278073.3.peg.1405"/>
<name>L7U3B4_MYXSD</name>
<dbReference type="HOGENOM" id="CLU_1198149_0_0_7"/>
<dbReference type="InterPro" id="IPR021768">
    <property type="entry name" value="DUF3332"/>
</dbReference>
<keyword evidence="1" id="KW-1133">Transmembrane helix</keyword>
<evidence type="ECO:0000313" key="3">
    <source>
        <dbReference type="Proteomes" id="UP000011131"/>
    </source>
</evidence>
<sequence length="215" mass="23411">MMKRPSPWLAVLCAGFISMHATGCFGSFKLTQKIWNWNKNISDEKFVQWLMFLVLVIVPVYELGTFIDALVINSIEFWSGKNPVSSTGSSDINTRIVHLGPHQELKMTRDPETGVMTLVLEREGEEPVVRHFETLENGMVVRDDAGVPIVRAEGTADGGVAVTDAAGLTKTVHGGEAIALARRIYEEGGATALARHAVLQSTMSQGLALNTCTAR</sequence>
<dbReference type="Proteomes" id="UP000011131">
    <property type="component" value="Chromosome"/>
</dbReference>
<proteinExistence type="predicted"/>